<keyword evidence="5" id="KW-0812">Transmembrane</keyword>
<feature type="coiled-coil region" evidence="8">
    <location>
        <begin position="52"/>
        <end position="79"/>
    </location>
</feature>
<keyword evidence="10" id="KW-1185">Reference proteome</keyword>
<dbReference type="Proteomes" id="UP001597641">
    <property type="component" value="Unassembled WGS sequence"/>
</dbReference>
<reference evidence="10" key="1">
    <citation type="journal article" date="2019" name="Int. J. Syst. Evol. Microbiol.">
        <title>The Global Catalogue of Microorganisms (GCM) 10K type strain sequencing project: providing services to taxonomists for standard genome sequencing and annotation.</title>
        <authorList>
            <consortium name="The Broad Institute Genomics Platform"/>
            <consortium name="The Broad Institute Genome Sequencing Center for Infectious Disease"/>
            <person name="Wu L."/>
            <person name="Ma J."/>
        </authorList>
    </citation>
    <scope>NUCLEOTIDE SEQUENCE [LARGE SCALE GENOMIC DNA]</scope>
    <source>
        <strain evidence="10">KCTC 23984</strain>
    </source>
</reference>
<dbReference type="PANTHER" id="PTHR30026:SF20">
    <property type="entry name" value="OUTER MEMBRANE PROTEIN TOLC"/>
    <property type="match status" value="1"/>
</dbReference>
<proteinExistence type="inferred from homology"/>
<dbReference type="RefSeq" id="WP_377484496.1">
    <property type="nucleotide sequence ID" value="NZ_JBHUOX010000007.1"/>
</dbReference>
<evidence type="ECO:0000256" key="3">
    <source>
        <dbReference type="ARBA" id="ARBA00022448"/>
    </source>
</evidence>
<gene>
    <name evidence="9" type="ORF">ACFS7Z_11200</name>
</gene>
<keyword evidence="6" id="KW-0472">Membrane</keyword>
<dbReference type="Gene3D" id="1.20.1600.10">
    <property type="entry name" value="Outer membrane efflux proteins (OEP)"/>
    <property type="match status" value="1"/>
</dbReference>
<dbReference type="SUPFAM" id="SSF56954">
    <property type="entry name" value="Outer membrane efflux proteins (OEP)"/>
    <property type="match status" value="1"/>
</dbReference>
<evidence type="ECO:0000256" key="8">
    <source>
        <dbReference type="SAM" id="Coils"/>
    </source>
</evidence>
<dbReference type="InterPro" id="IPR003423">
    <property type="entry name" value="OMP_efflux"/>
</dbReference>
<sequence length="253" mass="28646">MKNSIFTLLFSLQVLLVVGQVRPQQQTEQTMSQLEKFFASPDYALPLLYDAAIQYSAEIENAEAAKQIAQEEIVLGKRQILSGIGLNSGYSYGTWFNWGSSGDSQPSLLNPFSQPVRSNWNLGLSMSLSLVNVLNRGNEINKRQMMLKRAEADRKKVGMEIRKEIILLYQQLKLSREVLQNYQDAFQSATVNKEISDKRFREGEIQVAEQIQAMAFYNASSLSLEEAKNTYMTNLLLLEERIGMTINTLISGK</sequence>
<dbReference type="PANTHER" id="PTHR30026">
    <property type="entry name" value="OUTER MEMBRANE PROTEIN TOLC"/>
    <property type="match status" value="1"/>
</dbReference>
<evidence type="ECO:0000313" key="9">
    <source>
        <dbReference type="EMBL" id="MFD3000931.1"/>
    </source>
</evidence>
<protein>
    <submittedName>
        <fullName evidence="9">TolC family protein</fullName>
    </submittedName>
</protein>
<dbReference type="EMBL" id="JBHUOX010000007">
    <property type="protein sequence ID" value="MFD3000931.1"/>
    <property type="molecule type" value="Genomic_DNA"/>
</dbReference>
<evidence type="ECO:0000313" key="10">
    <source>
        <dbReference type="Proteomes" id="UP001597641"/>
    </source>
</evidence>
<keyword evidence="8" id="KW-0175">Coiled coil</keyword>
<name>A0ABW6BTV2_9BACT</name>
<evidence type="ECO:0000256" key="4">
    <source>
        <dbReference type="ARBA" id="ARBA00022452"/>
    </source>
</evidence>
<evidence type="ECO:0000256" key="6">
    <source>
        <dbReference type="ARBA" id="ARBA00023136"/>
    </source>
</evidence>
<comment type="caution">
    <text evidence="9">The sequence shown here is derived from an EMBL/GenBank/DDBJ whole genome shotgun (WGS) entry which is preliminary data.</text>
</comment>
<keyword evidence="4" id="KW-1134">Transmembrane beta strand</keyword>
<comment type="similarity">
    <text evidence="2">Belongs to the outer membrane factor (OMF) (TC 1.B.17) family.</text>
</comment>
<comment type="subcellular location">
    <subcellularLocation>
        <location evidence="1">Cell outer membrane</location>
    </subcellularLocation>
</comment>
<evidence type="ECO:0000256" key="1">
    <source>
        <dbReference type="ARBA" id="ARBA00004442"/>
    </source>
</evidence>
<dbReference type="Pfam" id="PF02321">
    <property type="entry name" value="OEP"/>
    <property type="match status" value="1"/>
</dbReference>
<keyword evidence="3" id="KW-0813">Transport</keyword>
<evidence type="ECO:0000256" key="5">
    <source>
        <dbReference type="ARBA" id="ARBA00022692"/>
    </source>
</evidence>
<keyword evidence="7" id="KW-0998">Cell outer membrane</keyword>
<accession>A0ABW6BTV2</accession>
<organism evidence="9 10">
    <name type="scientific">Pontibacter toksunensis</name>
    <dbReference type="NCBI Taxonomy" id="1332631"/>
    <lineage>
        <taxon>Bacteria</taxon>
        <taxon>Pseudomonadati</taxon>
        <taxon>Bacteroidota</taxon>
        <taxon>Cytophagia</taxon>
        <taxon>Cytophagales</taxon>
        <taxon>Hymenobacteraceae</taxon>
        <taxon>Pontibacter</taxon>
    </lineage>
</organism>
<dbReference type="InterPro" id="IPR051906">
    <property type="entry name" value="TolC-like"/>
</dbReference>
<evidence type="ECO:0000256" key="2">
    <source>
        <dbReference type="ARBA" id="ARBA00007613"/>
    </source>
</evidence>
<evidence type="ECO:0000256" key="7">
    <source>
        <dbReference type="ARBA" id="ARBA00023237"/>
    </source>
</evidence>